<feature type="chain" id="PRO_5045245371" description="Esterase" evidence="1">
    <location>
        <begin position="19"/>
        <end position="460"/>
    </location>
</feature>
<keyword evidence="3" id="KW-1185">Reference proteome</keyword>
<keyword evidence="1" id="KW-0732">Signal</keyword>
<dbReference type="PANTHER" id="PTHR48098:SF6">
    <property type="entry name" value="FERRI-BACILLIBACTIN ESTERASE BESA"/>
    <property type="match status" value="1"/>
</dbReference>
<proteinExistence type="predicted"/>
<dbReference type="PANTHER" id="PTHR48098">
    <property type="entry name" value="ENTEROCHELIN ESTERASE-RELATED"/>
    <property type="match status" value="1"/>
</dbReference>
<dbReference type="EMBL" id="JAGEVF010000003">
    <property type="protein sequence ID" value="MBO3116157.1"/>
    <property type="molecule type" value="Genomic_DNA"/>
</dbReference>
<dbReference type="InterPro" id="IPR050583">
    <property type="entry name" value="Mycobacterial_A85_antigen"/>
</dbReference>
<protein>
    <recommendedName>
        <fullName evidence="4">Esterase</fullName>
    </recommendedName>
</protein>
<evidence type="ECO:0000313" key="2">
    <source>
        <dbReference type="EMBL" id="MBO3116157.1"/>
    </source>
</evidence>
<feature type="signal peptide" evidence="1">
    <location>
        <begin position="1"/>
        <end position="18"/>
    </location>
</feature>
<evidence type="ECO:0008006" key="4">
    <source>
        <dbReference type="Google" id="ProtNLM"/>
    </source>
</evidence>
<dbReference type="SUPFAM" id="SSF53474">
    <property type="entry name" value="alpha/beta-Hydrolases"/>
    <property type="match status" value="1"/>
</dbReference>
<dbReference type="RefSeq" id="WP_208153021.1">
    <property type="nucleotide sequence ID" value="NZ_JAGEVF010000003.1"/>
</dbReference>
<dbReference type="InterPro" id="IPR000801">
    <property type="entry name" value="Esterase-like"/>
</dbReference>
<reference evidence="2 3" key="1">
    <citation type="submission" date="2021-03" db="EMBL/GenBank/DDBJ databases">
        <title>Winogradskyella sp. nov., isolated from costal sediment.</title>
        <authorList>
            <person name="Gao C."/>
        </authorList>
    </citation>
    <scope>NUCLEOTIDE SEQUENCE [LARGE SCALE GENOMIC DNA]</scope>
    <source>
        <strain evidence="2 3">DF17</strain>
    </source>
</reference>
<organism evidence="2 3">
    <name type="scientific">Winogradskyella pelagia</name>
    <dbReference type="NCBI Taxonomy" id="2819984"/>
    <lineage>
        <taxon>Bacteria</taxon>
        <taxon>Pseudomonadati</taxon>
        <taxon>Bacteroidota</taxon>
        <taxon>Flavobacteriia</taxon>
        <taxon>Flavobacteriales</taxon>
        <taxon>Flavobacteriaceae</taxon>
        <taxon>Winogradskyella</taxon>
    </lineage>
</organism>
<dbReference type="Gene3D" id="3.40.50.1820">
    <property type="entry name" value="alpha/beta hydrolase"/>
    <property type="match status" value="1"/>
</dbReference>
<comment type="caution">
    <text evidence="2">The sequence shown here is derived from an EMBL/GenBank/DDBJ whole genome shotgun (WGS) entry which is preliminary data.</text>
</comment>
<evidence type="ECO:0000313" key="3">
    <source>
        <dbReference type="Proteomes" id="UP000676776"/>
    </source>
</evidence>
<dbReference type="InterPro" id="IPR029058">
    <property type="entry name" value="AB_hydrolase_fold"/>
</dbReference>
<evidence type="ECO:0000256" key="1">
    <source>
        <dbReference type="SAM" id="SignalP"/>
    </source>
</evidence>
<dbReference type="Proteomes" id="UP000676776">
    <property type="component" value="Unassembled WGS sequence"/>
</dbReference>
<name>A0ABS3T089_9FLAO</name>
<dbReference type="Pfam" id="PF00756">
    <property type="entry name" value="Esterase"/>
    <property type="match status" value="1"/>
</dbReference>
<sequence length="460" mass="53173">MKKLFLLILLTFASILVAQEKKFEIKTNKYLLDSIYSSHIEDYRTLKIYLPKDYSETTKYPVIYTLDGEWMFEPTVQQSNVLMEFDVIPKTIVVGIFHKARNADLGLNWSTGEFEKGSRKFYKFLVEDAIPYINSNYSVSGFNTLVGHSNSASFSAKVITQSNQPFKGFVALSQNLFGNQLQEFAAWIKEPTENPIFYSVASGKRDATPRLESGLQLDSIFKVNKNLNIKTQHKLYDADHLGIVGHGLSNGIAHIFSEYQHYNDWNGKLIDSLVSKGISSIDFINNHSKKMQRIYGIDFQVNQDDLSLMQSMTRNDSDIEKVMNYEIELLGKSDHFYATYAQFYEYAKSYDNALKYWSIHLEMYYKQNTSFFYYRRPIDLLHKKMKQPKQAIAFAENWKTKAPEFSQSFNLKIAKIALESGLNKNSGLKAINEYISNYTDDDSTDLKTAKDIQRQFKQLN</sequence>
<gene>
    <name evidence="2" type="ORF">J4050_05325</name>
</gene>
<accession>A0ABS3T089</accession>